<keyword evidence="1" id="KW-0175">Coiled coil</keyword>
<organism evidence="3 4">
    <name type="scientific">Actinoplanes lobatus</name>
    <dbReference type="NCBI Taxonomy" id="113568"/>
    <lineage>
        <taxon>Bacteria</taxon>
        <taxon>Bacillati</taxon>
        <taxon>Actinomycetota</taxon>
        <taxon>Actinomycetes</taxon>
        <taxon>Micromonosporales</taxon>
        <taxon>Micromonosporaceae</taxon>
        <taxon>Actinoplanes</taxon>
    </lineage>
</organism>
<dbReference type="InterPro" id="IPR029063">
    <property type="entry name" value="SAM-dependent_MTases_sf"/>
</dbReference>
<evidence type="ECO:0000256" key="1">
    <source>
        <dbReference type="SAM" id="Coils"/>
    </source>
</evidence>
<dbReference type="SUPFAM" id="SSF53335">
    <property type="entry name" value="S-adenosyl-L-methionine-dependent methyltransferases"/>
    <property type="match status" value="1"/>
</dbReference>
<feature type="coiled-coil region" evidence="1">
    <location>
        <begin position="445"/>
        <end position="472"/>
    </location>
</feature>
<comment type="caution">
    <text evidence="3">The sequence shown here is derived from an EMBL/GenBank/DDBJ whole genome shotgun (WGS) entry which is preliminary data.</text>
</comment>
<gene>
    <name evidence="3" type="ORF">BJ964_003897</name>
</gene>
<dbReference type="Gene3D" id="3.40.50.150">
    <property type="entry name" value="Vaccinia Virus protein VP39"/>
    <property type="match status" value="1"/>
</dbReference>
<feature type="region of interest" description="Disordered" evidence="2">
    <location>
        <begin position="266"/>
        <end position="315"/>
    </location>
</feature>
<dbReference type="RefSeq" id="WP_188122006.1">
    <property type="nucleotide sequence ID" value="NZ_BOMP01000020.1"/>
</dbReference>
<protein>
    <submittedName>
        <fullName evidence="3">Uncharacterized protein</fullName>
    </submittedName>
</protein>
<dbReference type="EMBL" id="JACHNC010000001">
    <property type="protein sequence ID" value="MBB4749736.1"/>
    <property type="molecule type" value="Genomic_DNA"/>
</dbReference>
<name>A0A7W7HFR1_9ACTN</name>
<dbReference type="AlphaFoldDB" id="A0A7W7HFR1"/>
<sequence length="517" mass="53808">MTALLLGGEMPHWSDRDPAGGPVLRRLAASARGHTLIVGPHEPELIDAVPARQITVLVRGVPDAEALATRYADRPGVEVCCGSLPKLAAVPAYDTVIALDGLDRAGSTETGDLTWAAGLALLLAVLRPGGRLLLGCANPAGLHRLYAAATEPGDADWASPADDDPTRPVGLDDLRERLRAAGLTPAQGYAAHPSPRNPAVLVSDAALADPELAGLLTSALRRSGRPSGPLLADPRPLAAALLRHRLASALAPAWFVAAARPGHHPTPLPDVLLAPVGDKPETPPAEPGDKPQTPSAEPRNKPETPSAPTGGEPGTLLALRRTARGWLPEGADEPLPTGRCLHDVLLTVARRGDLPELRALLTAWQSGDAAGVAADAILVTADGGLHPLAAPTGPEAALSRFAGALHDENLADRWPAGLLAAMTGRDPDPAPRPVPATFRGLSAAHDRLARELSEARAQIEWYEQSAATMRAELSRAHRIIAVLRATTPGRAATAVLGGMRGGKRLARTVLTRLRPNS</sequence>
<evidence type="ECO:0000313" key="3">
    <source>
        <dbReference type="EMBL" id="MBB4749736.1"/>
    </source>
</evidence>
<accession>A0A7W7HFR1</accession>
<reference evidence="3 4" key="1">
    <citation type="submission" date="2020-08" db="EMBL/GenBank/DDBJ databases">
        <title>Sequencing the genomes of 1000 actinobacteria strains.</title>
        <authorList>
            <person name="Klenk H.-P."/>
        </authorList>
    </citation>
    <scope>NUCLEOTIDE SEQUENCE [LARGE SCALE GENOMIC DNA]</scope>
    <source>
        <strain evidence="3 4">DSM 43150</strain>
    </source>
</reference>
<evidence type="ECO:0000313" key="4">
    <source>
        <dbReference type="Proteomes" id="UP000590511"/>
    </source>
</evidence>
<proteinExistence type="predicted"/>
<dbReference type="Proteomes" id="UP000590511">
    <property type="component" value="Unassembled WGS sequence"/>
</dbReference>
<evidence type="ECO:0000256" key="2">
    <source>
        <dbReference type="SAM" id="MobiDB-lite"/>
    </source>
</evidence>